<evidence type="ECO:0000256" key="3">
    <source>
        <dbReference type="ARBA" id="ARBA00048505"/>
    </source>
</evidence>
<dbReference type="SUPFAM" id="SSF56281">
    <property type="entry name" value="Metallo-hydrolase/oxidoreductase"/>
    <property type="match status" value="1"/>
</dbReference>
<sequence length="319" mass="34808">MIRLKRLLTQRKKSFFGGEMVRAFSALICLGVICALLSGCALNGFEPAGTAGQPNKKAHHSTADGDSGHSLRVIFLDVGQGASQLLISPSGETMLIDAGNNSEEQHMLDYLREYGVTRLDIVIGTHPDADHIGGLDRVIENVDVGQIYMPKISSNTKTFESLLRAIRGKGLKVKTAKAGLSLDWDEQVRVDMIAPVATTDDKNNMSAVVKVSYGDTSFLLTGDAERESEEAMIESGADLRADVLLVGHHGSKSSTSPRFLDRVRPEYAVIQVGDNSYGHPTKTVLDRLAKQRIQVYRNDLQGTVEIDSDGRELQILTER</sequence>
<comment type="function">
    <text evidence="2">Counteracts the endogenous Pycsar antiviral defense system. Phosphodiesterase that enables metal-dependent hydrolysis of host cyclic nucleotide Pycsar defense signals such as cCMP and cUMP.</text>
</comment>
<dbReference type="Proteomes" id="UP000029278">
    <property type="component" value="Unassembled WGS sequence"/>
</dbReference>
<comment type="caution">
    <text evidence="5">The sequence shown here is derived from an EMBL/GenBank/DDBJ whole genome shotgun (WGS) entry which is preliminary data.</text>
</comment>
<dbReference type="SMART" id="SM00849">
    <property type="entry name" value="Lactamase_B"/>
    <property type="match status" value="1"/>
</dbReference>
<feature type="domain" description="Metallo-beta-lactamase" evidence="4">
    <location>
        <begin position="81"/>
        <end position="274"/>
    </location>
</feature>
<dbReference type="RefSeq" id="WP_051985371.1">
    <property type="nucleotide sequence ID" value="NZ_JAKOBR010000068.1"/>
</dbReference>
<dbReference type="Gene3D" id="3.60.15.10">
    <property type="entry name" value="Ribonuclease Z/Hydroxyacylglutathione hydrolase-like"/>
    <property type="match status" value="1"/>
</dbReference>
<dbReference type="PATRIC" id="fig|44252.3.peg.2005"/>
<proteinExistence type="predicted"/>
<dbReference type="STRING" id="44252.DJ90_3509"/>
<dbReference type="InterPro" id="IPR001279">
    <property type="entry name" value="Metallo-B-lactamas"/>
</dbReference>
<reference evidence="5 6" key="1">
    <citation type="submission" date="2014-04" db="EMBL/GenBank/DDBJ databases">
        <authorList>
            <person name="Bishop-Lilly K.A."/>
            <person name="Broomall S.M."/>
            <person name="Chain P.S."/>
            <person name="Chertkov O."/>
            <person name="Coyne S.R."/>
            <person name="Daligault H.E."/>
            <person name="Davenport K.W."/>
            <person name="Erkkila T."/>
            <person name="Frey K.G."/>
            <person name="Gibbons H.S."/>
            <person name="Gu W."/>
            <person name="Jaissle J."/>
            <person name="Johnson S.L."/>
            <person name="Koroleva G.I."/>
            <person name="Ladner J.T."/>
            <person name="Lo C.-C."/>
            <person name="Minogue T.D."/>
            <person name="Munk C."/>
            <person name="Palacios G.F."/>
            <person name="Redden C.L."/>
            <person name="Rosenzweig C.N."/>
            <person name="Scholz M.B."/>
            <person name="Teshima H."/>
            <person name="Xu Y."/>
        </authorList>
    </citation>
    <scope>NUCLEOTIDE SEQUENCE [LARGE SCALE GENOMIC DNA]</scope>
    <source>
        <strain evidence="5 6">8244</strain>
    </source>
</reference>
<evidence type="ECO:0000313" key="6">
    <source>
        <dbReference type="Proteomes" id="UP000029278"/>
    </source>
</evidence>
<dbReference type="GeneID" id="77006229"/>
<dbReference type="InterPro" id="IPR052159">
    <property type="entry name" value="Competence_DNA_uptake"/>
</dbReference>
<evidence type="ECO:0000259" key="4">
    <source>
        <dbReference type="SMART" id="SM00849"/>
    </source>
</evidence>
<dbReference type="PANTHER" id="PTHR30619:SF7">
    <property type="entry name" value="BETA-LACTAMASE DOMAIN PROTEIN"/>
    <property type="match status" value="1"/>
</dbReference>
<gene>
    <name evidence="5" type="ORF">DJ90_3509</name>
</gene>
<dbReference type="EMBL" id="JMQA01000021">
    <property type="protein sequence ID" value="KFN09703.1"/>
    <property type="molecule type" value="Genomic_DNA"/>
</dbReference>
<comment type="catalytic activity">
    <reaction evidence="1">
        <text>3',5'-cyclic CMP + H2O = CMP + H(+)</text>
        <dbReference type="Rhea" id="RHEA:72675"/>
        <dbReference type="ChEBI" id="CHEBI:15377"/>
        <dbReference type="ChEBI" id="CHEBI:15378"/>
        <dbReference type="ChEBI" id="CHEBI:58003"/>
        <dbReference type="ChEBI" id="CHEBI:60377"/>
    </reaction>
    <physiologicalReaction direction="left-to-right" evidence="1">
        <dbReference type="Rhea" id="RHEA:72676"/>
    </physiologicalReaction>
</comment>
<dbReference type="AlphaFoldDB" id="A0A090ZH22"/>
<dbReference type="InterPro" id="IPR036866">
    <property type="entry name" value="RibonucZ/Hydroxyglut_hydro"/>
</dbReference>
<evidence type="ECO:0000256" key="2">
    <source>
        <dbReference type="ARBA" id="ARBA00034301"/>
    </source>
</evidence>
<dbReference type="CDD" id="cd07731">
    <property type="entry name" value="ComA-like_MBL-fold"/>
    <property type="match status" value="1"/>
</dbReference>
<dbReference type="Pfam" id="PF00753">
    <property type="entry name" value="Lactamase_B"/>
    <property type="match status" value="1"/>
</dbReference>
<organism evidence="5 6">
    <name type="scientific">Paenibacillus macerans</name>
    <name type="common">Bacillus macerans</name>
    <dbReference type="NCBI Taxonomy" id="44252"/>
    <lineage>
        <taxon>Bacteria</taxon>
        <taxon>Bacillati</taxon>
        <taxon>Bacillota</taxon>
        <taxon>Bacilli</taxon>
        <taxon>Bacillales</taxon>
        <taxon>Paenibacillaceae</taxon>
        <taxon>Paenibacillus</taxon>
    </lineage>
</organism>
<protein>
    <submittedName>
        <fullName evidence="5">Metallo-beta-lactamase superfamily protein</fullName>
    </submittedName>
</protein>
<dbReference type="InterPro" id="IPR035681">
    <property type="entry name" value="ComA-like_MBL"/>
</dbReference>
<dbReference type="PANTHER" id="PTHR30619">
    <property type="entry name" value="DNA INTERNALIZATION/COMPETENCE PROTEIN COMEC/REC2"/>
    <property type="match status" value="1"/>
</dbReference>
<accession>A0A090ZH22</accession>
<evidence type="ECO:0000313" key="5">
    <source>
        <dbReference type="EMBL" id="KFN09703.1"/>
    </source>
</evidence>
<name>A0A090ZH22_PAEMA</name>
<evidence type="ECO:0000256" key="1">
    <source>
        <dbReference type="ARBA" id="ARBA00034221"/>
    </source>
</evidence>
<keyword evidence="6" id="KW-1185">Reference proteome</keyword>
<comment type="catalytic activity">
    <reaction evidence="3">
        <text>3',5'-cyclic UMP + H2O = UMP + H(+)</text>
        <dbReference type="Rhea" id="RHEA:70575"/>
        <dbReference type="ChEBI" id="CHEBI:15377"/>
        <dbReference type="ChEBI" id="CHEBI:15378"/>
        <dbReference type="ChEBI" id="CHEBI:57865"/>
        <dbReference type="ChEBI" id="CHEBI:184387"/>
    </reaction>
    <physiologicalReaction direction="left-to-right" evidence="3">
        <dbReference type="Rhea" id="RHEA:70576"/>
    </physiologicalReaction>
</comment>
<dbReference type="HOGENOM" id="CLU_010363_0_3_9"/>